<dbReference type="SMART" id="SM00448">
    <property type="entry name" value="REC"/>
    <property type="match status" value="1"/>
</dbReference>
<dbReference type="Pfam" id="PF00072">
    <property type="entry name" value="Response_reg"/>
    <property type="match status" value="1"/>
</dbReference>
<dbReference type="PANTHER" id="PTHR44591:SF3">
    <property type="entry name" value="RESPONSE REGULATORY DOMAIN-CONTAINING PROTEIN"/>
    <property type="match status" value="1"/>
</dbReference>
<dbReference type="EMBL" id="MFJB01000025">
    <property type="protein sequence ID" value="OGG00299.1"/>
    <property type="molecule type" value="Genomic_DNA"/>
</dbReference>
<keyword evidence="1 2" id="KW-0597">Phosphoprotein</keyword>
<sequence>MKKILIIEDDADILFIYREVFTEEKLKVTTASTGKQALKLLTKDMPDLILLDIMLPGNLSGYDVLKIIQNKPKLAKIPVIILTNLDAEINKAQELGAKDFIVKVNTPVTDIISIVKKHLLA</sequence>
<feature type="modified residue" description="4-aspartylphosphate" evidence="2">
    <location>
        <position position="52"/>
    </location>
</feature>
<dbReference type="Proteomes" id="UP000177396">
    <property type="component" value="Unassembled WGS sequence"/>
</dbReference>
<comment type="caution">
    <text evidence="4">The sequence shown here is derived from an EMBL/GenBank/DDBJ whole genome shotgun (WGS) entry which is preliminary data.</text>
</comment>
<reference evidence="4 5" key="1">
    <citation type="journal article" date="2016" name="Nat. Commun.">
        <title>Thousands of microbial genomes shed light on interconnected biogeochemical processes in an aquifer system.</title>
        <authorList>
            <person name="Anantharaman K."/>
            <person name="Brown C.T."/>
            <person name="Hug L.A."/>
            <person name="Sharon I."/>
            <person name="Castelle C.J."/>
            <person name="Probst A.J."/>
            <person name="Thomas B.C."/>
            <person name="Singh A."/>
            <person name="Wilkins M.J."/>
            <person name="Karaoz U."/>
            <person name="Brodie E.L."/>
            <person name="Williams K.H."/>
            <person name="Hubbard S.S."/>
            <person name="Banfield J.F."/>
        </authorList>
    </citation>
    <scope>NUCLEOTIDE SEQUENCE [LARGE SCALE GENOMIC DNA]</scope>
</reference>
<name>A0A1F5YJB2_9BACT</name>
<gene>
    <name evidence="4" type="ORF">A2153_02930</name>
</gene>
<dbReference type="GO" id="GO:0000160">
    <property type="term" value="P:phosphorelay signal transduction system"/>
    <property type="evidence" value="ECO:0007669"/>
    <property type="project" value="InterPro"/>
</dbReference>
<dbReference type="InterPro" id="IPR001789">
    <property type="entry name" value="Sig_transdc_resp-reg_receiver"/>
</dbReference>
<evidence type="ECO:0000256" key="2">
    <source>
        <dbReference type="PROSITE-ProRule" id="PRU00169"/>
    </source>
</evidence>
<organism evidence="4 5">
    <name type="scientific">Candidatus Gottesmanbacteria bacterium RBG_16_38_7b</name>
    <dbReference type="NCBI Taxonomy" id="1798372"/>
    <lineage>
        <taxon>Bacteria</taxon>
        <taxon>Candidatus Gottesmaniibacteriota</taxon>
    </lineage>
</organism>
<dbReference type="SUPFAM" id="SSF52172">
    <property type="entry name" value="CheY-like"/>
    <property type="match status" value="1"/>
</dbReference>
<proteinExistence type="predicted"/>
<dbReference type="AlphaFoldDB" id="A0A1F5YJB2"/>
<dbReference type="PANTHER" id="PTHR44591">
    <property type="entry name" value="STRESS RESPONSE REGULATOR PROTEIN 1"/>
    <property type="match status" value="1"/>
</dbReference>
<dbReference type="InterPro" id="IPR050595">
    <property type="entry name" value="Bact_response_regulator"/>
</dbReference>
<evidence type="ECO:0000256" key="1">
    <source>
        <dbReference type="ARBA" id="ARBA00022553"/>
    </source>
</evidence>
<evidence type="ECO:0000259" key="3">
    <source>
        <dbReference type="PROSITE" id="PS50110"/>
    </source>
</evidence>
<dbReference type="Gene3D" id="3.40.50.2300">
    <property type="match status" value="1"/>
</dbReference>
<protein>
    <recommendedName>
        <fullName evidence="3">Response regulatory domain-containing protein</fullName>
    </recommendedName>
</protein>
<dbReference type="CDD" id="cd17574">
    <property type="entry name" value="REC_OmpR"/>
    <property type="match status" value="1"/>
</dbReference>
<dbReference type="InterPro" id="IPR011006">
    <property type="entry name" value="CheY-like_superfamily"/>
</dbReference>
<accession>A0A1F5YJB2</accession>
<evidence type="ECO:0000313" key="4">
    <source>
        <dbReference type="EMBL" id="OGG00299.1"/>
    </source>
</evidence>
<dbReference type="PROSITE" id="PS50110">
    <property type="entry name" value="RESPONSE_REGULATORY"/>
    <property type="match status" value="1"/>
</dbReference>
<evidence type="ECO:0000313" key="5">
    <source>
        <dbReference type="Proteomes" id="UP000177396"/>
    </source>
</evidence>
<feature type="domain" description="Response regulatory" evidence="3">
    <location>
        <begin position="3"/>
        <end position="118"/>
    </location>
</feature>